<dbReference type="RefSeq" id="WP_093359259.1">
    <property type="nucleotide sequence ID" value="NZ_FOLG01000001.1"/>
</dbReference>
<evidence type="ECO:0000256" key="7">
    <source>
        <dbReference type="ARBA" id="ARBA00022723"/>
    </source>
</evidence>
<dbReference type="EMBL" id="FOLG01000001">
    <property type="protein sequence ID" value="SFB83887.1"/>
    <property type="molecule type" value="Genomic_DNA"/>
</dbReference>
<evidence type="ECO:0000256" key="12">
    <source>
        <dbReference type="ARBA" id="ARBA00037975"/>
    </source>
</evidence>
<evidence type="ECO:0000256" key="8">
    <source>
        <dbReference type="ARBA" id="ARBA00022982"/>
    </source>
</evidence>
<reference evidence="15 16" key="1">
    <citation type="submission" date="2016-10" db="EMBL/GenBank/DDBJ databases">
        <authorList>
            <person name="de Groot N.N."/>
        </authorList>
    </citation>
    <scope>NUCLEOTIDE SEQUENCE [LARGE SCALE GENOMIC DNA]</scope>
    <source>
        <strain evidence="15 16">DSM 19548</strain>
    </source>
</reference>
<evidence type="ECO:0000259" key="14">
    <source>
        <dbReference type="SMART" id="SM00867"/>
    </source>
</evidence>
<gene>
    <name evidence="15" type="ORF">SAMN04488094_101713</name>
</gene>
<keyword evidence="11 13" id="KW-0472">Membrane</keyword>
<dbReference type="SUPFAM" id="SSF81342">
    <property type="entry name" value="Transmembrane di-heme cytochromes"/>
    <property type="match status" value="1"/>
</dbReference>
<dbReference type="STRING" id="441112.SAMN04488094_101713"/>
<feature type="domain" description="Lipid/polyisoprenoid-binding YceI-like" evidence="14">
    <location>
        <begin position="240"/>
        <end position="397"/>
    </location>
</feature>
<dbReference type="PANTHER" id="PTHR30529">
    <property type="entry name" value="CYTOCHROME B561"/>
    <property type="match status" value="1"/>
</dbReference>
<dbReference type="SUPFAM" id="SSF101874">
    <property type="entry name" value="YceI-like"/>
    <property type="match status" value="1"/>
</dbReference>
<dbReference type="Pfam" id="PF01292">
    <property type="entry name" value="Ni_hydr_CYTB"/>
    <property type="match status" value="1"/>
</dbReference>
<dbReference type="GO" id="GO:0009055">
    <property type="term" value="F:electron transfer activity"/>
    <property type="evidence" value="ECO:0007669"/>
    <property type="project" value="InterPro"/>
</dbReference>
<dbReference type="PANTHER" id="PTHR30529:SF7">
    <property type="entry name" value="CYTOCHROME B561 BACTERIAL_NI-HYDROGENASE DOMAIN-CONTAINING PROTEIN"/>
    <property type="match status" value="1"/>
</dbReference>
<keyword evidence="4" id="KW-1003">Cell membrane</keyword>
<evidence type="ECO:0000256" key="10">
    <source>
        <dbReference type="ARBA" id="ARBA00023004"/>
    </source>
</evidence>
<feature type="transmembrane region" description="Helical" evidence="13">
    <location>
        <begin position="12"/>
        <end position="35"/>
    </location>
</feature>
<keyword evidence="6 13" id="KW-0812">Transmembrane</keyword>
<dbReference type="Proteomes" id="UP000198728">
    <property type="component" value="Unassembled WGS sequence"/>
</dbReference>
<dbReference type="Gene3D" id="1.20.950.20">
    <property type="entry name" value="Transmembrane di-heme cytochromes, Chain C"/>
    <property type="match status" value="1"/>
</dbReference>
<evidence type="ECO:0000256" key="5">
    <source>
        <dbReference type="ARBA" id="ARBA00022617"/>
    </source>
</evidence>
<proteinExistence type="inferred from homology"/>
<keyword evidence="3" id="KW-0813">Transport</keyword>
<evidence type="ECO:0000256" key="2">
    <source>
        <dbReference type="ARBA" id="ARBA00004651"/>
    </source>
</evidence>
<feature type="transmembrane region" description="Helical" evidence="13">
    <location>
        <begin position="97"/>
        <end position="118"/>
    </location>
</feature>
<comment type="subcellular location">
    <subcellularLocation>
        <location evidence="2">Cell membrane</location>
        <topology evidence="2">Multi-pass membrane protein</topology>
    </subcellularLocation>
</comment>
<dbReference type="GO" id="GO:0022904">
    <property type="term" value="P:respiratory electron transport chain"/>
    <property type="evidence" value="ECO:0007669"/>
    <property type="project" value="InterPro"/>
</dbReference>
<evidence type="ECO:0000256" key="3">
    <source>
        <dbReference type="ARBA" id="ARBA00022448"/>
    </source>
</evidence>
<keyword evidence="7" id="KW-0479">Metal-binding</keyword>
<dbReference type="Pfam" id="PF04264">
    <property type="entry name" value="YceI"/>
    <property type="match status" value="1"/>
</dbReference>
<keyword evidence="5" id="KW-0349">Heme</keyword>
<evidence type="ECO:0000313" key="16">
    <source>
        <dbReference type="Proteomes" id="UP000198728"/>
    </source>
</evidence>
<dbReference type="InterPro" id="IPR011577">
    <property type="entry name" value="Cyt_b561_bac/Ni-Hgenase"/>
</dbReference>
<feature type="transmembrane region" description="Helical" evidence="13">
    <location>
        <begin position="144"/>
        <end position="166"/>
    </location>
</feature>
<accession>A0A1I1E9Y8</accession>
<dbReference type="InterPro" id="IPR007372">
    <property type="entry name" value="Lipid/polyisoprenoid-bd_YceI"/>
</dbReference>
<evidence type="ECO:0000256" key="6">
    <source>
        <dbReference type="ARBA" id="ARBA00022692"/>
    </source>
</evidence>
<evidence type="ECO:0000256" key="1">
    <source>
        <dbReference type="ARBA" id="ARBA00001970"/>
    </source>
</evidence>
<dbReference type="GO" id="GO:0046872">
    <property type="term" value="F:metal ion binding"/>
    <property type="evidence" value="ECO:0007669"/>
    <property type="project" value="UniProtKB-KW"/>
</dbReference>
<comment type="cofactor">
    <cofactor evidence="1">
        <name>heme b</name>
        <dbReference type="ChEBI" id="CHEBI:60344"/>
    </cofactor>
</comment>
<dbReference type="InterPro" id="IPR052168">
    <property type="entry name" value="Cytochrome_b561_oxidase"/>
</dbReference>
<dbReference type="AlphaFoldDB" id="A0A1I1E9Y8"/>
<dbReference type="InterPro" id="IPR036761">
    <property type="entry name" value="TTHA0802/YceI-like_sf"/>
</dbReference>
<protein>
    <submittedName>
        <fullName evidence="15">Cytochrome b561</fullName>
    </submittedName>
</protein>
<dbReference type="Gene3D" id="2.40.128.110">
    <property type="entry name" value="Lipid/polyisoprenoid-binding, YceI-like"/>
    <property type="match status" value="1"/>
</dbReference>
<organism evidence="15 16">
    <name type="scientific">Tropicimonas isoalkanivorans</name>
    <dbReference type="NCBI Taxonomy" id="441112"/>
    <lineage>
        <taxon>Bacteria</taxon>
        <taxon>Pseudomonadati</taxon>
        <taxon>Pseudomonadota</taxon>
        <taxon>Alphaproteobacteria</taxon>
        <taxon>Rhodobacterales</taxon>
        <taxon>Roseobacteraceae</taxon>
        <taxon>Tropicimonas</taxon>
    </lineage>
</organism>
<feature type="transmembrane region" description="Helical" evidence="13">
    <location>
        <begin position="55"/>
        <end position="76"/>
    </location>
</feature>
<evidence type="ECO:0000256" key="9">
    <source>
        <dbReference type="ARBA" id="ARBA00022989"/>
    </source>
</evidence>
<keyword evidence="9 13" id="KW-1133">Transmembrane helix</keyword>
<name>A0A1I1E9Y8_9RHOB</name>
<dbReference type="InterPro" id="IPR016174">
    <property type="entry name" value="Di-haem_cyt_TM"/>
</dbReference>
<evidence type="ECO:0000256" key="4">
    <source>
        <dbReference type="ARBA" id="ARBA00022475"/>
    </source>
</evidence>
<evidence type="ECO:0000313" key="15">
    <source>
        <dbReference type="EMBL" id="SFB83887.1"/>
    </source>
</evidence>
<dbReference type="GO" id="GO:0020037">
    <property type="term" value="F:heme binding"/>
    <property type="evidence" value="ECO:0007669"/>
    <property type="project" value="TreeGrafter"/>
</dbReference>
<dbReference type="OrthoDB" id="1247465at2"/>
<dbReference type="GO" id="GO:0005886">
    <property type="term" value="C:plasma membrane"/>
    <property type="evidence" value="ECO:0007669"/>
    <property type="project" value="UniProtKB-SubCell"/>
</dbReference>
<comment type="similarity">
    <text evidence="12">Belongs to the cytochrome b561 family.</text>
</comment>
<dbReference type="SMART" id="SM00867">
    <property type="entry name" value="YceI"/>
    <property type="match status" value="1"/>
</dbReference>
<keyword evidence="8" id="KW-0249">Electron transport</keyword>
<feature type="transmembrane region" description="Helical" evidence="13">
    <location>
        <begin position="200"/>
        <end position="222"/>
    </location>
</feature>
<sequence>MSLSNTPDRYGLVSRALHWLTAGLILVLLPLGLIAEEWPYDTGAQLAVKAQLFSLHKTLGILVFFLALARLVWTALQPHPALLNGDRRIEARLAQTVHWLLYVALVGTPLTGWIHHAATEGFAPIWWPFGQSLPLVPKSESVSVLFSGLHLVFVLLLVATLGLHVAGALKHHLFDRDATLRRMLFGTRAPGQPDAEAPRVTAVAAVAVALVAIGLGAAAGLYEGETDAQETQALAAVESGWEVQEGTLAITVSQMGADVTGAFADWTASIDFTEEAVAGKHGTAEVTIAIGSLTLGSVTDKAMGPEYFDAGSFPTATFRADLLPADGEGQYLADGVLSLRGADVPVQMPFTLDISGDTAEMTATVTLDRRDFHIGDTQTDAKTLGFDVVVDIALTAQRS</sequence>
<evidence type="ECO:0000256" key="11">
    <source>
        <dbReference type="ARBA" id="ARBA00023136"/>
    </source>
</evidence>
<keyword evidence="16" id="KW-1185">Reference proteome</keyword>
<keyword evidence="10" id="KW-0408">Iron</keyword>
<evidence type="ECO:0000256" key="13">
    <source>
        <dbReference type="SAM" id="Phobius"/>
    </source>
</evidence>